<dbReference type="RefSeq" id="XP_020107389.1">
    <property type="nucleotide sequence ID" value="XM_020251800.1"/>
</dbReference>
<feature type="compositionally biased region" description="Basic and acidic residues" evidence="6">
    <location>
        <begin position="90"/>
        <end position="102"/>
    </location>
</feature>
<dbReference type="PANTHER" id="PTHR47067">
    <property type="entry name" value="TPX2 (TARGETING PROTEIN FOR XKLP2) PROTEIN FAMILY-RELATED"/>
    <property type="match status" value="1"/>
</dbReference>
<feature type="compositionally biased region" description="Basic and acidic residues" evidence="6">
    <location>
        <begin position="347"/>
        <end position="363"/>
    </location>
</feature>
<dbReference type="Pfam" id="PF06886">
    <property type="entry name" value="TPX2"/>
    <property type="match status" value="1"/>
</dbReference>
<dbReference type="AlphaFoldDB" id="A0A6P5GMY2"/>
<dbReference type="RefSeq" id="XP_020107388.1">
    <property type="nucleotide sequence ID" value="XM_020251799.1"/>
</dbReference>
<accession>A0A6P5GMY2</accession>
<name>A0A6P5GMY2_ANACO</name>
<dbReference type="InterPro" id="IPR027329">
    <property type="entry name" value="TPX2_C"/>
</dbReference>
<evidence type="ECO:0000256" key="4">
    <source>
        <dbReference type="ARBA" id="ARBA00022701"/>
    </source>
</evidence>
<evidence type="ECO:0000313" key="10">
    <source>
        <dbReference type="RefSeq" id="XP_020107389.1"/>
    </source>
</evidence>
<feature type="compositionally biased region" description="Basic and acidic residues" evidence="6">
    <location>
        <begin position="65"/>
        <end position="74"/>
    </location>
</feature>
<feature type="region of interest" description="Disordered" evidence="6">
    <location>
        <begin position="120"/>
        <end position="139"/>
    </location>
</feature>
<dbReference type="Proteomes" id="UP000515123">
    <property type="component" value="Linkage group 17"/>
</dbReference>
<dbReference type="PANTHER" id="PTHR47067:SF7">
    <property type="entry name" value="TPX2 (TARGETING PROTEIN FOR XKLP2) PROTEIN FAMILY"/>
    <property type="match status" value="1"/>
</dbReference>
<comment type="subcellular location">
    <subcellularLocation>
        <location evidence="1">Cytoplasm</location>
        <location evidence="1">Cytoskeleton</location>
    </subcellularLocation>
</comment>
<feature type="compositionally biased region" description="Basic residues" evidence="6">
    <location>
        <begin position="437"/>
        <end position="446"/>
    </location>
</feature>
<feature type="compositionally biased region" description="Basic and acidic residues" evidence="6">
    <location>
        <begin position="232"/>
        <end position="243"/>
    </location>
</feature>
<sequence length="446" mass="50047">MNRLPALGESVSFGRFLSESLDWGKWSSFNHNKYLEEAERYSRLGAVAQKKAYFEAHYKRIASLKKAESKEQESNHSFNTNSTDMSSSDVKAESEEPNCKEATAEVQNYKALEIETNNCDLSDETSPITPDDDPIDSSLLISSSGVIETSQDKNKISQVEVESTCILEKEPLKESFVTNQENEEKRRVPKSISAVHGSSKLSFSPGTKSSPARKMPSLYCVKENSCCSPRSRNREMSFNEKKRSSPKTMHMSMNLRQDQVGVANPSRIKNSSQEQLDQFKTPTRARSSKGIGTPQSGKERIRTLSELTPSERTQSAKKHNFSVDYSKSVGTKGRRSCSTVSSSPLRLKIDEREEKGKKEKDASELREFRKSLCFKARPLPDFYRKIEWTKHANKKVTSVHSPSPVAGKSSYSKASLDHSPLPPLKPFCKSIRSTAHTTKKNHVTPS</sequence>
<comment type="similarity">
    <text evidence="2">Belongs to the TPX2 family.</text>
</comment>
<dbReference type="OrthoDB" id="758458at2759"/>
<evidence type="ECO:0000256" key="6">
    <source>
        <dbReference type="SAM" id="MobiDB-lite"/>
    </source>
</evidence>
<feature type="region of interest" description="Disordered" evidence="6">
    <location>
        <begin position="393"/>
        <end position="446"/>
    </location>
</feature>
<feature type="domain" description="TPX2 C-terminal" evidence="7">
    <location>
        <begin position="349"/>
        <end position="386"/>
    </location>
</feature>
<feature type="compositionally biased region" description="Polar residues" evidence="6">
    <location>
        <begin position="199"/>
        <end position="210"/>
    </location>
</feature>
<organism evidence="9">
    <name type="scientific">Ananas comosus</name>
    <name type="common">Pineapple</name>
    <name type="synonym">Ananas ananas</name>
    <dbReference type="NCBI Taxonomy" id="4615"/>
    <lineage>
        <taxon>Eukaryota</taxon>
        <taxon>Viridiplantae</taxon>
        <taxon>Streptophyta</taxon>
        <taxon>Embryophyta</taxon>
        <taxon>Tracheophyta</taxon>
        <taxon>Spermatophyta</taxon>
        <taxon>Magnoliopsida</taxon>
        <taxon>Liliopsida</taxon>
        <taxon>Poales</taxon>
        <taxon>Bromeliaceae</taxon>
        <taxon>Bromelioideae</taxon>
        <taxon>Ananas</taxon>
    </lineage>
</organism>
<proteinExistence type="inferred from homology"/>
<keyword evidence="3" id="KW-0963">Cytoplasm</keyword>
<dbReference type="GeneID" id="109723443"/>
<evidence type="ECO:0000313" key="8">
    <source>
        <dbReference type="Proteomes" id="UP000515123"/>
    </source>
</evidence>
<feature type="compositionally biased region" description="Polar residues" evidence="6">
    <location>
        <begin position="267"/>
        <end position="285"/>
    </location>
</feature>
<keyword evidence="4" id="KW-0493">Microtubule</keyword>
<feature type="region of interest" description="Disordered" evidence="6">
    <location>
        <begin position="176"/>
        <end position="252"/>
    </location>
</feature>
<evidence type="ECO:0000256" key="2">
    <source>
        <dbReference type="ARBA" id="ARBA00005885"/>
    </source>
</evidence>
<feature type="region of interest" description="Disordered" evidence="6">
    <location>
        <begin position="265"/>
        <end position="363"/>
    </location>
</feature>
<reference evidence="8" key="1">
    <citation type="journal article" date="2015" name="Nat. Genet.">
        <title>The pineapple genome and the evolution of CAM photosynthesis.</title>
        <authorList>
            <person name="Ming R."/>
            <person name="VanBuren R."/>
            <person name="Wai C.M."/>
            <person name="Tang H."/>
            <person name="Schatz M.C."/>
            <person name="Bowers J.E."/>
            <person name="Lyons E."/>
            <person name="Wang M.L."/>
            <person name="Chen J."/>
            <person name="Biggers E."/>
            <person name="Zhang J."/>
            <person name="Huang L."/>
            <person name="Zhang L."/>
            <person name="Miao W."/>
            <person name="Zhang J."/>
            <person name="Ye Z."/>
            <person name="Miao C."/>
            <person name="Lin Z."/>
            <person name="Wang H."/>
            <person name="Zhou H."/>
            <person name="Yim W.C."/>
            <person name="Priest H.D."/>
            <person name="Zheng C."/>
            <person name="Woodhouse M."/>
            <person name="Edger P.P."/>
            <person name="Guyot R."/>
            <person name="Guo H.B."/>
            <person name="Guo H."/>
            <person name="Zheng G."/>
            <person name="Singh R."/>
            <person name="Sharma A."/>
            <person name="Min X."/>
            <person name="Zheng Y."/>
            <person name="Lee H."/>
            <person name="Gurtowski J."/>
            <person name="Sedlazeck F.J."/>
            <person name="Harkess A."/>
            <person name="McKain M.R."/>
            <person name="Liao Z."/>
            <person name="Fang J."/>
            <person name="Liu J."/>
            <person name="Zhang X."/>
            <person name="Zhang Q."/>
            <person name="Hu W."/>
            <person name="Qin Y."/>
            <person name="Wang K."/>
            <person name="Chen L.Y."/>
            <person name="Shirley N."/>
            <person name="Lin Y.R."/>
            <person name="Liu L.Y."/>
            <person name="Hernandez A.G."/>
            <person name="Wright C.L."/>
            <person name="Bulone V."/>
            <person name="Tuskan G.A."/>
            <person name="Heath K."/>
            <person name="Zee F."/>
            <person name="Moore P.H."/>
            <person name="Sunkar R."/>
            <person name="Leebens-Mack J.H."/>
            <person name="Mockler T."/>
            <person name="Bennetzen J.L."/>
            <person name="Freeling M."/>
            <person name="Sankoff D."/>
            <person name="Paterson A.H."/>
            <person name="Zhu X."/>
            <person name="Yang X."/>
            <person name="Smith J.A."/>
            <person name="Cushman J.C."/>
            <person name="Paull R.E."/>
            <person name="Yu Q."/>
        </authorList>
    </citation>
    <scope>NUCLEOTIDE SEQUENCE [LARGE SCALE GENOMIC DNA]</scope>
    <source>
        <strain evidence="8">cv. F153</strain>
    </source>
</reference>
<dbReference type="InterPro" id="IPR044216">
    <property type="entry name" value="WDL7"/>
</dbReference>
<dbReference type="GO" id="GO:0005874">
    <property type="term" value="C:microtubule"/>
    <property type="evidence" value="ECO:0007669"/>
    <property type="project" value="UniProtKB-KW"/>
</dbReference>
<evidence type="ECO:0000313" key="9">
    <source>
        <dbReference type="RefSeq" id="XP_020107388.1"/>
    </source>
</evidence>
<reference evidence="9 10" key="2">
    <citation type="submission" date="2025-04" db="UniProtKB">
        <authorList>
            <consortium name="RefSeq"/>
        </authorList>
    </citation>
    <scope>IDENTIFICATION</scope>
    <source>
        <tissue evidence="9 10">Leaf</tissue>
    </source>
</reference>
<evidence type="ECO:0000256" key="3">
    <source>
        <dbReference type="ARBA" id="ARBA00022490"/>
    </source>
</evidence>
<feature type="region of interest" description="Disordered" evidence="6">
    <location>
        <begin position="65"/>
        <end position="102"/>
    </location>
</feature>
<evidence type="ECO:0000256" key="5">
    <source>
        <dbReference type="ARBA" id="ARBA00023212"/>
    </source>
</evidence>
<evidence type="ECO:0000259" key="7">
    <source>
        <dbReference type="Pfam" id="PF06886"/>
    </source>
</evidence>
<keyword evidence="8" id="KW-1185">Reference proteome</keyword>
<gene>
    <name evidence="9 10" type="primary">LOC109723443</name>
</gene>
<keyword evidence="5" id="KW-0206">Cytoskeleton</keyword>
<feature type="compositionally biased region" description="Polar residues" evidence="6">
    <location>
        <begin position="75"/>
        <end position="89"/>
    </location>
</feature>
<protein>
    <submittedName>
        <fullName evidence="9 10">Protein WVD2-like 7</fullName>
    </submittedName>
</protein>
<evidence type="ECO:0000256" key="1">
    <source>
        <dbReference type="ARBA" id="ARBA00004245"/>
    </source>
</evidence>